<gene>
    <name evidence="1" type="ORF">DBV39_10210</name>
</gene>
<name>A0A2R4XJQ9_9BURK</name>
<sequence>MLFAILAGHRRYAYMTVVHGDQVAMKSLGMSKIFSEESLRRALARMDEQAVQAWLRPALMSHWIGTGYWNIDASVKPL</sequence>
<dbReference type="KEGG" id="boz:DBV39_10210"/>
<dbReference type="EMBL" id="CP028901">
    <property type="protein sequence ID" value="AWB34026.1"/>
    <property type="molecule type" value="Genomic_DNA"/>
</dbReference>
<evidence type="ECO:0000313" key="2">
    <source>
        <dbReference type="Proteomes" id="UP000244571"/>
    </source>
</evidence>
<keyword evidence="2" id="KW-1185">Reference proteome</keyword>
<evidence type="ECO:0000313" key="1">
    <source>
        <dbReference type="EMBL" id="AWB34026.1"/>
    </source>
</evidence>
<proteinExistence type="predicted"/>
<dbReference type="Proteomes" id="UP000244571">
    <property type="component" value="Chromosome"/>
</dbReference>
<protein>
    <submittedName>
        <fullName evidence="1">Uncharacterized protein</fullName>
    </submittedName>
</protein>
<organism evidence="1 2">
    <name type="scientific">Orrella marina</name>
    <dbReference type="NCBI Taxonomy" id="2163011"/>
    <lineage>
        <taxon>Bacteria</taxon>
        <taxon>Pseudomonadati</taxon>
        <taxon>Pseudomonadota</taxon>
        <taxon>Betaproteobacteria</taxon>
        <taxon>Burkholderiales</taxon>
        <taxon>Alcaligenaceae</taxon>
        <taxon>Orrella</taxon>
    </lineage>
</organism>
<accession>A0A2R4XJQ9</accession>
<dbReference type="AlphaFoldDB" id="A0A2R4XJQ9"/>
<reference evidence="1 2" key="1">
    <citation type="submission" date="2018-04" db="EMBL/GenBank/DDBJ databases">
        <title>Bordetella sp. HZ20 isolated from seawater.</title>
        <authorList>
            <person name="Sun C."/>
        </authorList>
    </citation>
    <scope>NUCLEOTIDE SEQUENCE [LARGE SCALE GENOMIC DNA]</scope>
    <source>
        <strain evidence="1 2">HZ20</strain>
    </source>
</reference>